<dbReference type="STRING" id="36166.T1H481"/>
<keyword evidence="6 8" id="KW-0472">Membrane</keyword>
<evidence type="ECO:0000256" key="4">
    <source>
        <dbReference type="ARBA" id="ARBA00022729"/>
    </source>
</evidence>
<keyword evidence="7" id="KW-0539">Nucleus</keyword>
<keyword evidence="4" id="KW-0732">Signal</keyword>
<accession>T1H481</accession>
<dbReference type="GO" id="GO:0005637">
    <property type="term" value="C:nuclear inner membrane"/>
    <property type="evidence" value="ECO:0007669"/>
    <property type="project" value="UniProtKB-SubCell"/>
</dbReference>
<feature type="transmembrane region" description="Helical" evidence="8">
    <location>
        <begin position="71"/>
        <end position="89"/>
    </location>
</feature>
<evidence type="ECO:0000256" key="2">
    <source>
        <dbReference type="ARBA" id="ARBA00005748"/>
    </source>
</evidence>
<feature type="transmembrane region" description="Helical" evidence="8">
    <location>
        <begin position="39"/>
        <end position="59"/>
    </location>
</feature>
<evidence type="ECO:0000256" key="5">
    <source>
        <dbReference type="ARBA" id="ARBA00022989"/>
    </source>
</evidence>
<protein>
    <recommendedName>
        <fullName evidence="11">Transmembrane protein 194A</fullName>
    </recommendedName>
</protein>
<keyword evidence="3 8" id="KW-0812">Transmembrane</keyword>
<dbReference type="Pfam" id="PF10225">
    <property type="entry name" value="NEMP"/>
    <property type="match status" value="1"/>
</dbReference>
<evidence type="ECO:0000256" key="1">
    <source>
        <dbReference type="ARBA" id="ARBA00004575"/>
    </source>
</evidence>
<dbReference type="AlphaFoldDB" id="T1H481"/>
<proteinExistence type="inferred from homology"/>
<dbReference type="EMBL" id="CAQQ02385713">
    <property type="status" value="NOT_ANNOTATED_CDS"/>
    <property type="molecule type" value="Genomic_DNA"/>
</dbReference>
<evidence type="ECO:0000256" key="8">
    <source>
        <dbReference type="SAM" id="Phobius"/>
    </source>
</evidence>
<organism evidence="9 10">
    <name type="scientific">Megaselia scalaris</name>
    <name type="common">Humpbacked fly</name>
    <name type="synonym">Phora scalaris</name>
    <dbReference type="NCBI Taxonomy" id="36166"/>
    <lineage>
        <taxon>Eukaryota</taxon>
        <taxon>Metazoa</taxon>
        <taxon>Ecdysozoa</taxon>
        <taxon>Arthropoda</taxon>
        <taxon>Hexapoda</taxon>
        <taxon>Insecta</taxon>
        <taxon>Pterygota</taxon>
        <taxon>Neoptera</taxon>
        <taxon>Endopterygota</taxon>
        <taxon>Diptera</taxon>
        <taxon>Brachycera</taxon>
        <taxon>Muscomorpha</taxon>
        <taxon>Platypezoidea</taxon>
        <taxon>Phoridae</taxon>
        <taxon>Megaseliini</taxon>
        <taxon>Megaselia</taxon>
    </lineage>
</organism>
<sequence>MLYIQNTLFYYITGILIGIFASFLVLLYFLGKLLPKRKMVYGALIGGYAVGIYLVQFLWENLQLIMISYQTYVFWYIFVTGIISFIVCYRFGPPKNQRSKNLIKWGLQLAAVMMIFFSSHFEEATTAIILLTTALHYFPQSFTKNIRSWYKRKFPPKRRLLTNEEYFEEGVRETAIALNKLRDFCSSPDCKQWKIVQKLKDPMRFASFIEGESHLTVQKCCLMK</sequence>
<dbReference type="Proteomes" id="UP000015102">
    <property type="component" value="Unassembled WGS sequence"/>
</dbReference>
<reference evidence="10" key="1">
    <citation type="submission" date="2013-02" db="EMBL/GenBank/DDBJ databases">
        <authorList>
            <person name="Hughes D."/>
        </authorList>
    </citation>
    <scope>NUCLEOTIDE SEQUENCE</scope>
    <source>
        <strain>Durham</strain>
        <strain evidence="10">NC isolate 2 -- Noor lab</strain>
    </source>
</reference>
<comment type="subcellular location">
    <subcellularLocation>
        <location evidence="1">Nucleus inner membrane</location>
        <topology evidence="1">Multi-pass membrane protein</topology>
        <orientation evidence="1">Nucleoplasmic side</orientation>
    </subcellularLocation>
</comment>
<dbReference type="EMBL" id="CAQQ02385714">
    <property type="status" value="NOT_ANNOTATED_CDS"/>
    <property type="molecule type" value="Genomic_DNA"/>
</dbReference>
<evidence type="ECO:0000256" key="6">
    <source>
        <dbReference type="ARBA" id="ARBA00023136"/>
    </source>
</evidence>
<evidence type="ECO:0008006" key="11">
    <source>
        <dbReference type="Google" id="ProtNLM"/>
    </source>
</evidence>
<feature type="transmembrane region" description="Helical" evidence="8">
    <location>
        <begin position="12"/>
        <end position="30"/>
    </location>
</feature>
<dbReference type="EnsemblMetazoa" id="MESCA011084-RA">
    <property type="protein sequence ID" value="MESCA011084-PA"/>
    <property type="gene ID" value="MESCA011084"/>
</dbReference>
<keyword evidence="10" id="KW-1185">Reference proteome</keyword>
<keyword evidence="5 8" id="KW-1133">Transmembrane helix</keyword>
<dbReference type="PANTHER" id="PTHR13598">
    <property type="entry name" value="AT07567P-RELATED"/>
    <property type="match status" value="1"/>
</dbReference>
<dbReference type="HOGENOM" id="CLU_025225_0_1_1"/>
<evidence type="ECO:0000256" key="3">
    <source>
        <dbReference type="ARBA" id="ARBA00022692"/>
    </source>
</evidence>
<evidence type="ECO:0000313" key="10">
    <source>
        <dbReference type="Proteomes" id="UP000015102"/>
    </source>
</evidence>
<dbReference type="InterPro" id="IPR019358">
    <property type="entry name" value="NEMP_fam"/>
</dbReference>
<reference evidence="9" key="2">
    <citation type="submission" date="2015-06" db="UniProtKB">
        <authorList>
            <consortium name="EnsemblMetazoa"/>
        </authorList>
    </citation>
    <scope>IDENTIFICATION</scope>
</reference>
<evidence type="ECO:0000313" key="9">
    <source>
        <dbReference type="EnsemblMetazoa" id="MESCA011084-PA"/>
    </source>
</evidence>
<dbReference type="PANTHER" id="PTHR13598:SF1">
    <property type="entry name" value="AT07567P-RELATED"/>
    <property type="match status" value="1"/>
</dbReference>
<name>T1H481_MEGSC</name>
<evidence type="ECO:0000256" key="7">
    <source>
        <dbReference type="ARBA" id="ARBA00023242"/>
    </source>
</evidence>
<comment type="similarity">
    <text evidence="2">Belongs to the NEMP family.</text>
</comment>
<dbReference type="OMA" id="MTETRIN"/>